<organism evidence="1 2">
    <name type="scientific">Pristionchus mayeri</name>
    <dbReference type="NCBI Taxonomy" id="1317129"/>
    <lineage>
        <taxon>Eukaryota</taxon>
        <taxon>Metazoa</taxon>
        <taxon>Ecdysozoa</taxon>
        <taxon>Nematoda</taxon>
        <taxon>Chromadorea</taxon>
        <taxon>Rhabditida</taxon>
        <taxon>Rhabditina</taxon>
        <taxon>Diplogasteromorpha</taxon>
        <taxon>Diplogasteroidea</taxon>
        <taxon>Neodiplogasteridae</taxon>
        <taxon>Pristionchus</taxon>
    </lineage>
</organism>
<dbReference type="EMBL" id="BTRK01000001">
    <property type="protein sequence ID" value="GMR30665.1"/>
    <property type="molecule type" value="Genomic_DNA"/>
</dbReference>
<gene>
    <name evidence="1" type="ORF">PMAYCL1PPCAC_00860</name>
</gene>
<dbReference type="Proteomes" id="UP001328107">
    <property type="component" value="Unassembled WGS sequence"/>
</dbReference>
<proteinExistence type="predicted"/>
<protein>
    <submittedName>
        <fullName evidence="1">Uncharacterized protein</fullName>
    </submittedName>
</protein>
<reference evidence="2" key="1">
    <citation type="submission" date="2022-10" db="EMBL/GenBank/DDBJ databases">
        <title>Genome assembly of Pristionchus species.</title>
        <authorList>
            <person name="Yoshida K."/>
            <person name="Sommer R.J."/>
        </authorList>
    </citation>
    <scope>NUCLEOTIDE SEQUENCE [LARGE SCALE GENOMIC DNA]</scope>
    <source>
        <strain evidence="2">RS5460</strain>
    </source>
</reference>
<feature type="non-terminal residue" evidence="1">
    <location>
        <position position="1"/>
    </location>
</feature>
<evidence type="ECO:0000313" key="2">
    <source>
        <dbReference type="Proteomes" id="UP001328107"/>
    </source>
</evidence>
<evidence type="ECO:0000313" key="1">
    <source>
        <dbReference type="EMBL" id="GMR30665.1"/>
    </source>
</evidence>
<name>A0AAN5C4T2_9BILA</name>
<accession>A0AAN5C4T2</accession>
<keyword evidence="2" id="KW-1185">Reference proteome</keyword>
<sequence>IALFCLIVESRVTFTTSEVLDDVDLKGTTWTSFRCFAGCRVYSPTRNEQITIEDNDGKVYKSLLELSNLKTGEFIELPENGAEYKLVNHGPAEPSFVFYAVEKGAINYNGKVLYVS</sequence>
<feature type="non-terminal residue" evidence="1">
    <location>
        <position position="116"/>
    </location>
</feature>
<comment type="caution">
    <text evidence="1">The sequence shown here is derived from an EMBL/GenBank/DDBJ whole genome shotgun (WGS) entry which is preliminary data.</text>
</comment>
<dbReference type="AlphaFoldDB" id="A0AAN5C4T2"/>